<dbReference type="Pfam" id="PF04265">
    <property type="entry name" value="TPK_B1_binding"/>
    <property type="match status" value="1"/>
</dbReference>
<sequence length="213" mass="23651">MTKKRVVIFTGGNLSPQFLKEIGKDDIIIAADRGALFLIEHGIQPHIAVGDFDSITEQERESVRDNSERIITCDPVHKDLTDTEMAFETALDLEPTDILMLGATGTRMDHTLANVHIMVRAMQHHISCTLKDEHNYMMLTTSEAFVEDRGYEYISLLPLTNEVTGITLEGFMYPLDQATIRMGQSLGISNKLLGKSGTVSIDSGLLLLIQSKD</sequence>
<dbReference type="RefSeq" id="WP_053780905.1">
    <property type="nucleotide sequence ID" value="NZ_LITU01000053.1"/>
</dbReference>
<dbReference type="PANTHER" id="PTHR41299:SF1">
    <property type="entry name" value="THIAMINE PYROPHOSPHOKINASE"/>
    <property type="match status" value="1"/>
</dbReference>
<dbReference type="CDD" id="cd07995">
    <property type="entry name" value="TPK"/>
    <property type="match status" value="1"/>
</dbReference>
<keyword evidence="3 7" id="KW-0418">Kinase</keyword>
<dbReference type="GO" id="GO:0016301">
    <property type="term" value="F:kinase activity"/>
    <property type="evidence" value="ECO:0007669"/>
    <property type="project" value="UniProtKB-KW"/>
</dbReference>
<dbReference type="Pfam" id="PF04263">
    <property type="entry name" value="TPK_catalytic"/>
    <property type="match status" value="1"/>
</dbReference>
<gene>
    <name evidence="7" type="ORF">AMS66_11435</name>
</gene>
<dbReference type="InterPro" id="IPR036759">
    <property type="entry name" value="TPK_catalytic_sf"/>
</dbReference>
<evidence type="ECO:0000313" key="7">
    <source>
        <dbReference type="EMBL" id="KOY16466.1"/>
    </source>
</evidence>
<dbReference type="GO" id="GO:0006772">
    <property type="term" value="P:thiamine metabolic process"/>
    <property type="evidence" value="ECO:0007669"/>
    <property type="project" value="UniProtKB-UniRule"/>
</dbReference>
<keyword evidence="8" id="KW-1185">Reference proteome</keyword>
<dbReference type="SUPFAM" id="SSF63999">
    <property type="entry name" value="Thiamin pyrophosphokinase, catalytic domain"/>
    <property type="match status" value="1"/>
</dbReference>
<evidence type="ECO:0000256" key="3">
    <source>
        <dbReference type="ARBA" id="ARBA00022777"/>
    </source>
</evidence>
<accession>A0A0M9BQU4</accession>
<reference evidence="7 8" key="1">
    <citation type="submission" date="2015-08" db="EMBL/GenBank/DDBJ databases">
        <title>Draft genome sequence of cellulolytic and xylanolytic Paenibacillus sp. A59, isolated from a decaying forest soil from Patagonia, Argentina.</title>
        <authorList>
            <person name="Ghio S."/>
            <person name="Caceres A.M."/>
            <person name="Talia P."/>
            <person name="Grasso D."/>
            <person name="Campos E."/>
        </authorList>
    </citation>
    <scope>NUCLEOTIDE SEQUENCE [LARGE SCALE GENOMIC DNA]</scope>
    <source>
        <strain evidence="7 8">A59</strain>
    </source>
</reference>
<protein>
    <recommendedName>
        <fullName evidence="5">Thiamine diphosphokinase</fullName>
        <ecNumber evidence="5">2.7.6.2</ecNumber>
    </recommendedName>
</protein>
<dbReference type="OrthoDB" id="9804377at2"/>
<dbReference type="GO" id="GO:0030975">
    <property type="term" value="F:thiamine binding"/>
    <property type="evidence" value="ECO:0007669"/>
    <property type="project" value="InterPro"/>
</dbReference>
<evidence type="ECO:0000313" key="8">
    <source>
        <dbReference type="Proteomes" id="UP000037688"/>
    </source>
</evidence>
<dbReference type="Proteomes" id="UP000037688">
    <property type="component" value="Unassembled WGS sequence"/>
</dbReference>
<dbReference type="EMBL" id="LITU01000053">
    <property type="protein sequence ID" value="KOY16466.1"/>
    <property type="molecule type" value="Genomic_DNA"/>
</dbReference>
<dbReference type="GO" id="GO:0005524">
    <property type="term" value="F:ATP binding"/>
    <property type="evidence" value="ECO:0007669"/>
    <property type="project" value="UniProtKB-KW"/>
</dbReference>
<dbReference type="InterPro" id="IPR036371">
    <property type="entry name" value="TPK_B1-bd_sf"/>
</dbReference>
<keyword evidence="1" id="KW-0808">Transferase</keyword>
<dbReference type="NCBIfam" id="TIGR01378">
    <property type="entry name" value="thi_PPkinase"/>
    <property type="match status" value="1"/>
</dbReference>
<dbReference type="Gene3D" id="3.40.50.10240">
    <property type="entry name" value="Thiamin pyrophosphokinase, catalytic domain"/>
    <property type="match status" value="1"/>
</dbReference>
<organism evidence="7 8">
    <name type="scientific">Paenibacillus xylanivorans</name>
    <dbReference type="NCBI Taxonomy" id="1705561"/>
    <lineage>
        <taxon>Bacteria</taxon>
        <taxon>Bacillati</taxon>
        <taxon>Bacillota</taxon>
        <taxon>Bacilli</taxon>
        <taxon>Bacillales</taxon>
        <taxon>Paenibacillaceae</taxon>
        <taxon>Paenibacillus</taxon>
    </lineage>
</organism>
<keyword evidence="4" id="KW-0067">ATP-binding</keyword>
<feature type="domain" description="Thiamin pyrophosphokinase thiamin-binding" evidence="6">
    <location>
        <begin position="140"/>
        <end position="207"/>
    </location>
</feature>
<dbReference type="InterPro" id="IPR007373">
    <property type="entry name" value="Thiamin_PyroPKinase_B1-bd"/>
</dbReference>
<proteinExistence type="predicted"/>
<evidence type="ECO:0000256" key="2">
    <source>
        <dbReference type="ARBA" id="ARBA00022741"/>
    </source>
</evidence>
<evidence type="ECO:0000256" key="5">
    <source>
        <dbReference type="NCBIfam" id="TIGR01378"/>
    </source>
</evidence>
<dbReference type="SUPFAM" id="SSF63862">
    <property type="entry name" value="Thiamin pyrophosphokinase, substrate-binding domain"/>
    <property type="match status" value="1"/>
</dbReference>
<dbReference type="GO" id="GO:0004788">
    <property type="term" value="F:thiamine diphosphokinase activity"/>
    <property type="evidence" value="ECO:0007669"/>
    <property type="project" value="UniProtKB-UniRule"/>
</dbReference>
<evidence type="ECO:0000256" key="1">
    <source>
        <dbReference type="ARBA" id="ARBA00022679"/>
    </source>
</evidence>
<evidence type="ECO:0000256" key="4">
    <source>
        <dbReference type="ARBA" id="ARBA00022840"/>
    </source>
</evidence>
<dbReference type="GO" id="GO:0009229">
    <property type="term" value="P:thiamine diphosphate biosynthetic process"/>
    <property type="evidence" value="ECO:0007669"/>
    <property type="project" value="InterPro"/>
</dbReference>
<dbReference type="EC" id="2.7.6.2" evidence="5"/>
<name>A0A0M9BQU4_9BACL</name>
<dbReference type="InterPro" id="IPR006282">
    <property type="entry name" value="Thi_PPkinase"/>
</dbReference>
<keyword evidence="2" id="KW-0547">Nucleotide-binding</keyword>
<comment type="caution">
    <text evidence="7">The sequence shown here is derived from an EMBL/GenBank/DDBJ whole genome shotgun (WGS) entry which is preliminary data.</text>
</comment>
<dbReference type="InterPro" id="IPR007371">
    <property type="entry name" value="TPK_catalytic"/>
</dbReference>
<evidence type="ECO:0000259" key="6">
    <source>
        <dbReference type="SMART" id="SM00983"/>
    </source>
</evidence>
<dbReference type="AlphaFoldDB" id="A0A0M9BQU4"/>
<dbReference type="PANTHER" id="PTHR41299">
    <property type="entry name" value="THIAMINE PYROPHOSPHOKINASE"/>
    <property type="match status" value="1"/>
</dbReference>
<dbReference type="PATRIC" id="fig|1705561.3.peg.2160"/>
<dbReference type="InterPro" id="IPR053149">
    <property type="entry name" value="TPK"/>
</dbReference>
<dbReference type="SMART" id="SM00983">
    <property type="entry name" value="TPK_B1_binding"/>
    <property type="match status" value="1"/>
</dbReference>